<reference evidence="2" key="1">
    <citation type="submission" date="2022-01" db="EMBL/GenBank/DDBJ databases">
        <title>Novel bile acid biosynthetic pathways are enriched in the microbiome of centenarians.</title>
        <authorList>
            <person name="Sato Y."/>
            <person name="Atarashi K."/>
            <person name="Plichta R.D."/>
            <person name="Arai Y."/>
            <person name="Sasajima S."/>
            <person name="Kearney M.S."/>
            <person name="Suda W."/>
            <person name="Takeshita K."/>
            <person name="Sasaki T."/>
            <person name="Okamoto S."/>
            <person name="Skelly N.A."/>
            <person name="Okamura Y."/>
            <person name="Vlamakis H."/>
            <person name="Li Y."/>
            <person name="Tanoue T."/>
            <person name="Takei H."/>
            <person name="Nittono H."/>
            <person name="Narushima S."/>
            <person name="Irie J."/>
            <person name="Itoh H."/>
            <person name="Moriya K."/>
            <person name="Sugiura Y."/>
            <person name="Suematsu M."/>
            <person name="Moritoki N."/>
            <person name="Shibata S."/>
            <person name="Littman R.D."/>
            <person name="Fischbach A.M."/>
            <person name="Uwamino Y."/>
            <person name="Inoue T."/>
            <person name="Honda A."/>
            <person name="Hattori M."/>
            <person name="Murai T."/>
            <person name="Xavier J.R."/>
            <person name="Hirose N."/>
            <person name="Honda K."/>
        </authorList>
    </citation>
    <scope>NUCLEOTIDE SEQUENCE</scope>
    <source>
        <strain evidence="2">CE91-St55</strain>
    </source>
</reference>
<dbReference type="PANTHER" id="PTHR40076">
    <property type="entry name" value="MEMBRANE PROTEIN-RELATED"/>
    <property type="match status" value="1"/>
</dbReference>
<evidence type="ECO:0000256" key="1">
    <source>
        <dbReference type="SAM" id="Phobius"/>
    </source>
</evidence>
<dbReference type="InterPro" id="IPR010380">
    <property type="entry name" value="DUF975"/>
</dbReference>
<gene>
    <name evidence="2" type="ORF">CE91St55_50870</name>
</gene>
<dbReference type="PANTHER" id="PTHR40076:SF1">
    <property type="entry name" value="MEMBRANE PROTEIN"/>
    <property type="match status" value="1"/>
</dbReference>
<feature type="transmembrane region" description="Helical" evidence="1">
    <location>
        <begin position="207"/>
        <end position="232"/>
    </location>
</feature>
<keyword evidence="1" id="KW-1133">Transmembrane helix</keyword>
<feature type="transmembrane region" description="Helical" evidence="1">
    <location>
        <begin position="118"/>
        <end position="138"/>
    </location>
</feature>
<keyword evidence="1" id="KW-0812">Transmembrane</keyword>
<dbReference type="Proteomes" id="UP001055091">
    <property type="component" value="Unassembled WGS sequence"/>
</dbReference>
<keyword evidence="1" id="KW-0472">Membrane</keyword>
<feature type="transmembrane region" description="Helical" evidence="1">
    <location>
        <begin position="20"/>
        <end position="47"/>
    </location>
</feature>
<proteinExistence type="predicted"/>
<dbReference type="AlphaFoldDB" id="A0AA37JK63"/>
<feature type="transmembrane region" description="Helical" evidence="1">
    <location>
        <begin position="150"/>
        <end position="172"/>
    </location>
</feature>
<sequence>MKTTSSDLKKRAKLTLLGNYGTAVGAMLIVDVFLIVICMVFIGVSMAGTFSIIGGAGYIRSSMTRSLVMMLVIYFIAILLIYLVMAGIRRMFYHMSTGRPFALGDMLFAFTHRPQRFLGLYFINMAFGMAAGIPYFVVSFSARITGYIPILMALQFLMYLLQLIGIVVYSLYFKMAGYLLVEDPERTVISCLRESAALMKGNKGRLFYLDLSFIGMYLLGAGSFGIGFLWILPYMETTMIHFYLDINAGRRQEEACYDQEPFYDGSSGFYENVTE</sequence>
<dbReference type="RefSeq" id="WP_118039941.1">
    <property type="nucleotide sequence ID" value="NZ_BQNJ01000002.1"/>
</dbReference>
<dbReference type="Pfam" id="PF06161">
    <property type="entry name" value="DUF975"/>
    <property type="match status" value="1"/>
</dbReference>
<evidence type="ECO:0000313" key="3">
    <source>
        <dbReference type="Proteomes" id="UP001055091"/>
    </source>
</evidence>
<accession>A0AA37JK63</accession>
<protein>
    <submittedName>
        <fullName evidence="2">Membrane protein</fullName>
    </submittedName>
</protein>
<comment type="caution">
    <text evidence="2">The sequence shown here is derived from an EMBL/GenBank/DDBJ whole genome shotgun (WGS) entry which is preliminary data.</text>
</comment>
<evidence type="ECO:0000313" key="2">
    <source>
        <dbReference type="EMBL" id="GKH03106.1"/>
    </source>
</evidence>
<feature type="transmembrane region" description="Helical" evidence="1">
    <location>
        <begin position="67"/>
        <end position="88"/>
    </location>
</feature>
<dbReference type="EMBL" id="BQNJ01000002">
    <property type="protein sequence ID" value="GKH03106.1"/>
    <property type="molecule type" value="Genomic_DNA"/>
</dbReference>
<name>A0AA37JK63_9FIRM</name>
<organism evidence="2 3">
    <name type="scientific">Hungatella hathewayi</name>
    <dbReference type="NCBI Taxonomy" id="154046"/>
    <lineage>
        <taxon>Bacteria</taxon>
        <taxon>Bacillati</taxon>
        <taxon>Bacillota</taxon>
        <taxon>Clostridia</taxon>
        <taxon>Lachnospirales</taxon>
        <taxon>Lachnospiraceae</taxon>
        <taxon>Hungatella</taxon>
    </lineage>
</organism>